<accession>A0A9D1D6D0</accession>
<reference evidence="1" key="1">
    <citation type="submission" date="2020-10" db="EMBL/GenBank/DDBJ databases">
        <authorList>
            <person name="Gilroy R."/>
        </authorList>
    </citation>
    <scope>NUCLEOTIDE SEQUENCE</scope>
    <source>
        <strain evidence="1">CHK180-2868</strain>
    </source>
</reference>
<comment type="caution">
    <text evidence="1">The sequence shown here is derived from an EMBL/GenBank/DDBJ whole genome shotgun (WGS) entry which is preliminary data.</text>
</comment>
<gene>
    <name evidence="1" type="ORF">IAB28_06005</name>
</gene>
<evidence type="ECO:0000313" key="1">
    <source>
        <dbReference type="EMBL" id="HIR05504.1"/>
    </source>
</evidence>
<proteinExistence type="predicted"/>
<dbReference type="Proteomes" id="UP000824250">
    <property type="component" value="Unassembled WGS sequence"/>
</dbReference>
<dbReference type="EMBL" id="DVGC01000032">
    <property type="protein sequence ID" value="HIR05504.1"/>
    <property type="molecule type" value="Genomic_DNA"/>
</dbReference>
<organism evidence="1 2">
    <name type="scientific">Candidatus Copromonas faecavium</name>
    <name type="common">nom. illeg.</name>
    <dbReference type="NCBI Taxonomy" id="2840740"/>
    <lineage>
        <taxon>Bacteria</taxon>
        <taxon>Bacillati</taxon>
        <taxon>Bacillota</taxon>
        <taxon>Clostridia</taxon>
        <taxon>Lachnospirales</taxon>
        <taxon>Lachnospiraceae</taxon>
        <taxon>Candidatus Copromonas (nom. illeg.)</taxon>
    </lineage>
</organism>
<dbReference type="AlphaFoldDB" id="A0A9D1D6D0"/>
<protein>
    <submittedName>
        <fullName evidence="1">Uncharacterized protein</fullName>
    </submittedName>
</protein>
<sequence length="73" mass="8189">MKTAGLWLCHFLWKIFILFPVMVQNVIFEKLPVCCGDDGAKQDFKLSLPVAAAFAGKAVKKQLVLYRRSCVSV</sequence>
<evidence type="ECO:0000313" key="2">
    <source>
        <dbReference type="Proteomes" id="UP000824250"/>
    </source>
</evidence>
<name>A0A9D1D6D0_9FIRM</name>
<reference evidence="1" key="2">
    <citation type="journal article" date="2021" name="PeerJ">
        <title>Extensive microbial diversity within the chicken gut microbiome revealed by metagenomics and culture.</title>
        <authorList>
            <person name="Gilroy R."/>
            <person name="Ravi A."/>
            <person name="Getino M."/>
            <person name="Pursley I."/>
            <person name="Horton D.L."/>
            <person name="Alikhan N.F."/>
            <person name="Baker D."/>
            <person name="Gharbi K."/>
            <person name="Hall N."/>
            <person name="Watson M."/>
            <person name="Adriaenssens E.M."/>
            <person name="Foster-Nyarko E."/>
            <person name="Jarju S."/>
            <person name="Secka A."/>
            <person name="Antonio M."/>
            <person name="Oren A."/>
            <person name="Chaudhuri R.R."/>
            <person name="La Ragione R."/>
            <person name="Hildebrand F."/>
            <person name="Pallen M.J."/>
        </authorList>
    </citation>
    <scope>NUCLEOTIDE SEQUENCE</scope>
    <source>
        <strain evidence="1">CHK180-2868</strain>
    </source>
</reference>